<evidence type="ECO:0000256" key="3">
    <source>
        <dbReference type="ARBA" id="ARBA00022777"/>
    </source>
</evidence>
<reference evidence="5 6" key="1">
    <citation type="submission" date="2014-11" db="EMBL/GenBank/DDBJ databases">
        <title>Draft Genome Sequences of Paenibacillus polymyxa NRRL B-30509 and Paenibacillus terrae NRRL B-30644, Strains from a Poultry Environment that Produce Tridecaptin A and Paenicidins.</title>
        <authorList>
            <person name="van Belkum M.J."/>
            <person name="Lohans C.T."/>
            <person name="Vederas J.C."/>
        </authorList>
    </citation>
    <scope>NUCLEOTIDE SEQUENCE [LARGE SCALE GENOMIC DNA]</scope>
    <source>
        <strain evidence="5 6">NRRL B-30644</strain>
    </source>
</reference>
<keyword evidence="3 4" id="KW-0418">Kinase</keyword>
<dbReference type="Gene3D" id="3.90.1510.10">
    <property type="entry name" value="Glycerate kinase, domain 2"/>
    <property type="match status" value="1"/>
</dbReference>
<dbReference type="OrthoDB" id="9774290at2"/>
<dbReference type="GO" id="GO:0008887">
    <property type="term" value="F:glycerate kinase activity"/>
    <property type="evidence" value="ECO:0007669"/>
    <property type="project" value="UniProtKB-UniRule"/>
</dbReference>
<dbReference type="AlphaFoldDB" id="A0A0D7WTW5"/>
<dbReference type="PIRSF" id="PIRSF006078">
    <property type="entry name" value="GlxK"/>
    <property type="match status" value="1"/>
</dbReference>
<dbReference type="InterPro" id="IPR036129">
    <property type="entry name" value="Glycerate_kinase_sf"/>
</dbReference>
<dbReference type="Pfam" id="PF02595">
    <property type="entry name" value="Gly_kinase"/>
    <property type="match status" value="1"/>
</dbReference>
<evidence type="ECO:0000313" key="6">
    <source>
        <dbReference type="Proteomes" id="UP000032534"/>
    </source>
</evidence>
<dbReference type="GO" id="GO:0031388">
    <property type="term" value="P:organic acid phosphorylation"/>
    <property type="evidence" value="ECO:0007669"/>
    <property type="project" value="UniProtKB-UniRule"/>
</dbReference>
<keyword evidence="6" id="KW-1185">Reference proteome</keyword>
<protein>
    <submittedName>
        <fullName evidence="5">Glycerate kinase</fullName>
    </submittedName>
</protein>
<dbReference type="Gene3D" id="3.40.50.10350">
    <property type="entry name" value="Glycerate kinase, domain 1"/>
    <property type="match status" value="1"/>
</dbReference>
<accession>A0A0D7WTW5</accession>
<evidence type="ECO:0000256" key="4">
    <source>
        <dbReference type="PIRNR" id="PIRNR006078"/>
    </source>
</evidence>
<dbReference type="PANTHER" id="PTHR21599:SF0">
    <property type="entry name" value="GLYCERATE KINASE"/>
    <property type="match status" value="1"/>
</dbReference>
<evidence type="ECO:0000313" key="5">
    <source>
        <dbReference type="EMBL" id="KJD42605.1"/>
    </source>
</evidence>
<dbReference type="RefSeq" id="WP_044649068.1">
    <property type="nucleotide sequence ID" value="NZ_JTHP01000104.1"/>
</dbReference>
<proteinExistence type="inferred from homology"/>
<dbReference type="InterPro" id="IPR018193">
    <property type="entry name" value="Glyc_kinase_flavodox-like_fold"/>
</dbReference>
<dbReference type="Proteomes" id="UP000032534">
    <property type="component" value="Unassembled WGS sequence"/>
</dbReference>
<dbReference type="SUPFAM" id="SSF110738">
    <property type="entry name" value="Glycerate kinase I"/>
    <property type="match status" value="1"/>
</dbReference>
<dbReference type="InterPro" id="IPR018197">
    <property type="entry name" value="Glycerate_kinase_RE-like"/>
</dbReference>
<dbReference type="PANTHER" id="PTHR21599">
    <property type="entry name" value="GLYCERATE KINASE"/>
    <property type="match status" value="1"/>
</dbReference>
<sequence length="380" mass="39621">MREKTFVLAPDSFKESMTAKEVCIAMEKGLRKVYPAANYVHVPMADGGEGTVQSLVDATGGQLRYIEVTGPLGEPVTAAYGLLGDGTTAAIEMASASGIHLVNKNNKNPLKTTTYGTGELIRECLNQGIRKIIIGIGGSATNDGGTGMAEALGARFLDAKGNTLPRGGGSLGELACIDISSLDERLQQVQLIVACDVTNPLCGAHGASHVFGPQKGATPEMAQQLDANLAHYADVVKRQLGKDVRDLPGAGAAGGLGAGLLIFTQAALQKGIEIVIEYTGLKQKLAKADIVFTGEGGIDFQTKFGKTPYGVAQAAKQSGKKVIAVAGYIGEGIDTLYKEGIDAVFGIVPGASELERLLVEGAQNVERTCENIARVLQFSE</sequence>
<name>A0A0D7WTW5_9BACL</name>
<dbReference type="EMBL" id="JTHP01000104">
    <property type="protein sequence ID" value="KJD42605.1"/>
    <property type="molecule type" value="Genomic_DNA"/>
</dbReference>
<gene>
    <name evidence="5" type="ORF">QD47_27245</name>
</gene>
<keyword evidence="2 4" id="KW-0808">Transferase</keyword>
<comment type="similarity">
    <text evidence="1 4">Belongs to the glycerate kinase type-1 family.</text>
</comment>
<dbReference type="NCBIfam" id="TIGR00045">
    <property type="entry name" value="glycerate kinase"/>
    <property type="match status" value="1"/>
</dbReference>
<organism evidence="5 6">
    <name type="scientific">Paenibacillus terrae</name>
    <dbReference type="NCBI Taxonomy" id="159743"/>
    <lineage>
        <taxon>Bacteria</taxon>
        <taxon>Bacillati</taxon>
        <taxon>Bacillota</taxon>
        <taxon>Bacilli</taxon>
        <taxon>Bacillales</taxon>
        <taxon>Paenibacillaceae</taxon>
        <taxon>Paenibacillus</taxon>
    </lineage>
</organism>
<dbReference type="PATRIC" id="fig|159743.3.peg.6068"/>
<evidence type="ECO:0000256" key="1">
    <source>
        <dbReference type="ARBA" id="ARBA00006284"/>
    </source>
</evidence>
<dbReference type="InterPro" id="IPR004381">
    <property type="entry name" value="Glycerate_kinase"/>
</dbReference>
<evidence type="ECO:0000256" key="2">
    <source>
        <dbReference type="ARBA" id="ARBA00022679"/>
    </source>
</evidence>
<comment type="caution">
    <text evidence="5">The sequence shown here is derived from an EMBL/GenBank/DDBJ whole genome shotgun (WGS) entry which is preliminary data.</text>
</comment>